<feature type="transmembrane region" description="Helical" evidence="9">
    <location>
        <begin position="67"/>
        <end position="91"/>
    </location>
</feature>
<dbReference type="Gene3D" id="1.10.3720.10">
    <property type="entry name" value="MetI-like"/>
    <property type="match status" value="1"/>
</dbReference>
<keyword evidence="4" id="KW-1003">Cell membrane</keyword>
<feature type="domain" description="ABC transmembrane type-1" evidence="10">
    <location>
        <begin position="67"/>
        <end position="258"/>
    </location>
</feature>
<keyword evidence="6 9" id="KW-0812">Transmembrane</keyword>
<dbReference type="PROSITE" id="PS50928">
    <property type="entry name" value="ABC_TM1"/>
    <property type="match status" value="1"/>
</dbReference>
<dbReference type="eggNOG" id="COG0395">
    <property type="taxonomic scope" value="Bacteria"/>
</dbReference>
<keyword evidence="3 9" id="KW-0813">Transport</keyword>
<proteinExistence type="inferred from homology"/>
<dbReference type="PANTHER" id="PTHR32243">
    <property type="entry name" value="MALTOSE TRANSPORT SYSTEM PERMEASE-RELATED"/>
    <property type="match status" value="1"/>
</dbReference>
<dbReference type="STRING" id="373903.Hore_22980"/>
<evidence type="ECO:0000256" key="9">
    <source>
        <dbReference type="RuleBase" id="RU363032"/>
    </source>
</evidence>
<dbReference type="InterPro" id="IPR000515">
    <property type="entry name" value="MetI-like"/>
</dbReference>
<comment type="subcellular location">
    <subcellularLocation>
        <location evidence="1 9">Cell membrane</location>
        <topology evidence="1 9">Multi-pass membrane protein</topology>
    </subcellularLocation>
</comment>
<comment type="similarity">
    <text evidence="2">Belongs to the binding-protein-dependent transport system permease family. MalFG subfamily.</text>
</comment>
<feature type="transmembrane region" description="Helical" evidence="9">
    <location>
        <begin position="7"/>
        <end position="28"/>
    </location>
</feature>
<accession>B8D191</accession>
<protein>
    <submittedName>
        <fullName evidence="11">Binding-protein-dependent transport systems inner membrane component</fullName>
    </submittedName>
</protein>
<dbReference type="PANTHER" id="PTHR32243:SF50">
    <property type="entry name" value="MALTOSE_MALTODEXTRIN TRANSPORT SYSTEM PERMEASE PROTEIN MALG"/>
    <property type="match status" value="1"/>
</dbReference>
<feature type="transmembrane region" description="Helical" evidence="9">
    <location>
        <begin position="179"/>
        <end position="204"/>
    </location>
</feature>
<evidence type="ECO:0000256" key="8">
    <source>
        <dbReference type="ARBA" id="ARBA00023136"/>
    </source>
</evidence>
<dbReference type="Pfam" id="PF00528">
    <property type="entry name" value="BPD_transp_1"/>
    <property type="match status" value="1"/>
</dbReference>
<evidence type="ECO:0000256" key="3">
    <source>
        <dbReference type="ARBA" id="ARBA00022448"/>
    </source>
</evidence>
<evidence type="ECO:0000313" key="11">
    <source>
        <dbReference type="EMBL" id="ACL71043.1"/>
    </source>
</evidence>
<keyword evidence="12" id="KW-1185">Reference proteome</keyword>
<evidence type="ECO:0000256" key="6">
    <source>
        <dbReference type="ARBA" id="ARBA00022692"/>
    </source>
</evidence>
<dbReference type="RefSeq" id="WP_015924011.1">
    <property type="nucleotide sequence ID" value="NC_011899.1"/>
</dbReference>
<gene>
    <name evidence="11" type="ordered locus">Hore_22980</name>
</gene>
<reference evidence="11 12" key="1">
    <citation type="journal article" date="2009" name="PLoS ONE">
        <title>Genome analysis of the anaerobic thermohalophilic bacterium Halothermothrix orenii.</title>
        <authorList>
            <person name="Mavromatis K."/>
            <person name="Ivanova N."/>
            <person name="Anderson I."/>
            <person name="Lykidis A."/>
            <person name="Hooper S.D."/>
            <person name="Sun H."/>
            <person name="Kunin V."/>
            <person name="Lapidus A."/>
            <person name="Hugenholtz P."/>
            <person name="Patel B."/>
            <person name="Kyrpides N.C."/>
        </authorList>
    </citation>
    <scope>NUCLEOTIDE SEQUENCE [LARGE SCALE GENOMIC DNA]</scope>
    <source>
        <strain evidence="12">H 168 / OCM 544 / DSM 9562</strain>
    </source>
</reference>
<evidence type="ECO:0000313" key="12">
    <source>
        <dbReference type="Proteomes" id="UP000000719"/>
    </source>
</evidence>
<evidence type="ECO:0000256" key="1">
    <source>
        <dbReference type="ARBA" id="ARBA00004651"/>
    </source>
</evidence>
<dbReference type="KEGG" id="hor:Hore_22980"/>
<dbReference type="CDD" id="cd06261">
    <property type="entry name" value="TM_PBP2"/>
    <property type="match status" value="1"/>
</dbReference>
<dbReference type="InterPro" id="IPR050901">
    <property type="entry name" value="BP-dep_ABC_trans_perm"/>
</dbReference>
<evidence type="ECO:0000256" key="5">
    <source>
        <dbReference type="ARBA" id="ARBA00022597"/>
    </source>
</evidence>
<feature type="transmembrane region" description="Helical" evidence="9">
    <location>
        <begin position="237"/>
        <end position="258"/>
    </location>
</feature>
<sequence>MARKKIYIYIGLILFALIALAPILWVFTTSLKPASEAMEFPPRLIPNKVTWENYKFVFTNSYLVRSLINSFIVVIPSAFFSVLISALAAYAFARYKFKGKDTLFRIMLGLFMIPVLMNIIPLYISLQKLNLLNNYLGLILTYQVLIVPLNIFMLKNYFETIPVELEEAAMIDGCSRLSALTKVVLPLVWPGLATASILSFRFAWNQFLFPLTFTSQPEMQVFQVAIYNFMGLYQVNWGYLTASIVIGMVPILIILIIFQRRFVEGLTAGAVKG</sequence>
<evidence type="ECO:0000256" key="2">
    <source>
        <dbReference type="ARBA" id="ARBA00009047"/>
    </source>
</evidence>
<evidence type="ECO:0000256" key="4">
    <source>
        <dbReference type="ARBA" id="ARBA00022475"/>
    </source>
</evidence>
<evidence type="ECO:0000259" key="10">
    <source>
        <dbReference type="PROSITE" id="PS50928"/>
    </source>
</evidence>
<dbReference type="Proteomes" id="UP000000719">
    <property type="component" value="Chromosome"/>
</dbReference>
<evidence type="ECO:0000256" key="7">
    <source>
        <dbReference type="ARBA" id="ARBA00022989"/>
    </source>
</evidence>
<dbReference type="GO" id="GO:0005886">
    <property type="term" value="C:plasma membrane"/>
    <property type="evidence" value="ECO:0007669"/>
    <property type="project" value="UniProtKB-SubCell"/>
</dbReference>
<keyword evidence="5" id="KW-0762">Sugar transport</keyword>
<dbReference type="AlphaFoldDB" id="B8D191"/>
<feature type="transmembrane region" description="Helical" evidence="9">
    <location>
        <begin position="103"/>
        <end position="124"/>
    </location>
</feature>
<keyword evidence="8 9" id="KW-0472">Membrane</keyword>
<keyword evidence="7 9" id="KW-1133">Transmembrane helix</keyword>
<dbReference type="InterPro" id="IPR035906">
    <property type="entry name" value="MetI-like_sf"/>
</dbReference>
<feature type="transmembrane region" description="Helical" evidence="9">
    <location>
        <begin position="136"/>
        <end position="158"/>
    </location>
</feature>
<dbReference type="EMBL" id="CP001098">
    <property type="protein sequence ID" value="ACL71043.1"/>
    <property type="molecule type" value="Genomic_DNA"/>
</dbReference>
<name>B8D191_HALOH</name>
<dbReference type="GO" id="GO:0055085">
    <property type="term" value="P:transmembrane transport"/>
    <property type="evidence" value="ECO:0007669"/>
    <property type="project" value="InterPro"/>
</dbReference>
<dbReference type="SUPFAM" id="SSF161098">
    <property type="entry name" value="MetI-like"/>
    <property type="match status" value="1"/>
</dbReference>
<dbReference type="HOGENOM" id="CLU_016047_1_2_9"/>
<organism evidence="11 12">
    <name type="scientific">Halothermothrix orenii (strain H 168 / OCM 544 / DSM 9562)</name>
    <dbReference type="NCBI Taxonomy" id="373903"/>
    <lineage>
        <taxon>Bacteria</taxon>
        <taxon>Bacillati</taxon>
        <taxon>Bacillota</taxon>
        <taxon>Clostridia</taxon>
        <taxon>Halanaerobiales</taxon>
        <taxon>Halothermotrichaceae</taxon>
        <taxon>Halothermothrix</taxon>
    </lineage>
</organism>